<reference evidence="9 12" key="1">
    <citation type="submission" date="2018-02" db="EMBL/GenBank/DDBJ databases">
        <title>Deep subsurface shale carbon reservoir microbial communities from Ohio and West Virginia, USA.</title>
        <authorList>
            <person name="Wrighton K."/>
        </authorList>
    </citation>
    <scope>NUCLEOTIDE SEQUENCE [LARGE SCALE GENOMIC DNA]</scope>
    <source>
        <strain evidence="9 12">UTICA-S1B6</strain>
    </source>
</reference>
<dbReference type="InterPro" id="IPR012310">
    <property type="entry name" value="DNA_ligase_ATP-dep_cent"/>
</dbReference>
<gene>
    <name evidence="10" type="ORF">B0H24_1005106</name>
    <name evidence="9" type="ORF">BY455_105105</name>
</gene>
<dbReference type="Proteomes" id="UP000239648">
    <property type="component" value="Unassembled WGS sequence"/>
</dbReference>
<evidence type="ECO:0000313" key="9">
    <source>
        <dbReference type="EMBL" id="PPK52552.1"/>
    </source>
</evidence>
<dbReference type="RefSeq" id="WP_104415467.1">
    <property type="nucleotide sequence ID" value="NZ_PTIT01000005.1"/>
</dbReference>
<organism evidence="10 11">
    <name type="scientific">Marinobacter persicus</name>
    <dbReference type="NCBI Taxonomy" id="930118"/>
    <lineage>
        <taxon>Bacteria</taxon>
        <taxon>Pseudomonadati</taxon>
        <taxon>Pseudomonadota</taxon>
        <taxon>Gammaproteobacteria</taxon>
        <taxon>Pseudomonadales</taxon>
        <taxon>Marinobacteraceae</taxon>
        <taxon>Marinobacter</taxon>
    </lineage>
</organism>
<dbReference type="EMBL" id="PTIU01000005">
    <property type="protein sequence ID" value="PPK55525.1"/>
    <property type="molecule type" value="Genomic_DNA"/>
</dbReference>
<dbReference type="PANTHER" id="PTHR47810:SF1">
    <property type="entry name" value="DNA LIGASE B"/>
    <property type="match status" value="1"/>
</dbReference>
<keyword evidence="5" id="KW-0234">DNA repair</keyword>
<comment type="caution">
    <text evidence="10">The sequence shown here is derived from an EMBL/GenBank/DDBJ whole genome shotgun (WGS) entry which is preliminary data.</text>
</comment>
<dbReference type="GO" id="GO:0005524">
    <property type="term" value="F:ATP binding"/>
    <property type="evidence" value="ECO:0007669"/>
    <property type="project" value="InterPro"/>
</dbReference>
<comment type="cofactor">
    <cofactor evidence="1">
        <name>a divalent metal cation</name>
        <dbReference type="ChEBI" id="CHEBI:60240"/>
    </cofactor>
</comment>
<feature type="chain" id="PRO_5015572119" evidence="7">
    <location>
        <begin position="33"/>
        <end position="308"/>
    </location>
</feature>
<accession>A0A2S6G8H5</accession>
<dbReference type="PROSITE" id="PS50160">
    <property type="entry name" value="DNA_LIGASE_A3"/>
    <property type="match status" value="1"/>
</dbReference>
<evidence type="ECO:0000256" key="4">
    <source>
        <dbReference type="ARBA" id="ARBA00022763"/>
    </source>
</evidence>
<sequence>MPLLTLVSPGSRALSSAFLWLLLYGLFPPANAAQPPAVPLANRYDQNVDLSNYWLSEKLDGVRAYWDGERLWSRGGHQYQAPDWFTDPLPARPLDGELWAGRGEFARLSGVVRKAHPVDAEWRQVRFHVFDMPADGAPFSERYRQLKALVNEAGFEHLVLVVQKPVGSHQALMDKLDAIVAKGGEGLMLKRTDSLYQAGRSDDLLKVKRYQDAEARVVGHTAGQGKYAGMLGALEVELADGRALRIGTGFSDQQRRHPPAVGSTITFRYRGLTSTGLPRFASFLRIRNDEPGQAAGVTEPSPAHRSGR</sequence>
<evidence type="ECO:0000256" key="1">
    <source>
        <dbReference type="ARBA" id="ARBA00001968"/>
    </source>
</evidence>
<dbReference type="SUPFAM" id="SSF56091">
    <property type="entry name" value="DNA ligase/mRNA capping enzyme, catalytic domain"/>
    <property type="match status" value="1"/>
</dbReference>
<dbReference type="Gene3D" id="3.30.1490.70">
    <property type="match status" value="1"/>
</dbReference>
<keyword evidence="2 10" id="KW-0436">Ligase</keyword>
<keyword evidence="4" id="KW-0227">DNA damage</keyword>
<dbReference type="Proteomes" id="UP000239446">
    <property type="component" value="Unassembled WGS sequence"/>
</dbReference>
<dbReference type="EMBL" id="PTIT01000005">
    <property type="protein sequence ID" value="PPK52552.1"/>
    <property type="molecule type" value="Genomic_DNA"/>
</dbReference>
<dbReference type="Pfam" id="PF01068">
    <property type="entry name" value="DNA_ligase_A_M"/>
    <property type="match status" value="1"/>
</dbReference>
<reference evidence="10 11" key="2">
    <citation type="submission" date="2018-02" db="EMBL/GenBank/DDBJ databases">
        <title>Subsurface microbial communities from deep shales in Ohio and West Virginia, USA.</title>
        <authorList>
            <person name="Wrighton K."/>
        </authorList>
    </citation>
    <scope>NUCLEOTIDE SEQUENCE [LARGE SCALE GENOMIC DNA]</scope>
    <source>
        <strain evidence="10 11">UTICA-S1B9</strain>
    </source>
</reference>
<evidence type="ECO:0000313" key="12">
    <source>
        <dbReference type="Proteomes" id="UP000239648"/>
    </source>
</evidence>
<keyword evidence="3" id="KW-0235">DNA replication</keyword>
<dbReference type="CDD" id="cd08041">
    <property type="entry name" value="OBF_kDNA_ligase_like"/>
    <property type="match status" value="1"/>
</dbReference>
<dbReference type="AlphaFoldDB" id="A0A2S6G8H5"/>
<dbReference type="InterPro" id="IPR029319">
    <property type="entry name" value="DNA_ligase_OB"/>
</dbReference>
<comment type="catalytic activity">
    <reaction evidence="6">
        <text>ATP + (deoxyribonucleotide)n-3'-hydroxyl + 5'-phospho-(deoxyribonucleotide)m = (deoxyribonucleotide)n+m + AMP + diphosphate.</text>
        <dbReference type="EC" id="6.5.1.1"/>
    </reaction>
</comment>
<evidence type="ECO:0000313" key="11">
    <source>
        <dbReference type="Proteomes" id="UP000239446"/>
    </source>
</evidence>
<evidence type="ECO:0000256" key="6">
    <source>
        <dbReference type="ARBA" id="ARBA00034003"/>
    </source>
</evidence>
<keyword evidence="7" id="KW-0732">Signal</keyword>
<evidence type="ECO:0000256" key="5">
    <source>
        <dbReference type="ARBA" id="ARBA00023204"/>
    </source>
</evidence>
<dbReference type="PROSITE" id="PS00333">
    <property type="entry name" value="DNA_LIGASE_A2"/>
    <property type="match status" value="1"/>
</dbReference>
<evidence type="ECO:0000259" key="8">
    <source>
        <dbReference type="PROSITE" id="PS50160"/>
    </source>
</evidence>
<proteinExistence type="predicted"/>
<dbReference type="Pfam" id="PF14743">
    <property type="entry name" value="DNA_ligase_OB_2"/>
    <property type="match status" value="1"/>
</dbReference>
<evidence type="ECO:0000256" key="3">
    <source>
        <dbReference type="ARBA" id="ARBA00022705"/>
    </source>
</evidence>
<dbReference type="GO" id="GO:0003910">
    <property type="term" value="F:DNA ligase (ATP) activity"/>
    <property type="evidence" value="ECO:0007669"/>
    <property type="project" value="UniProtKB-EC"/>
</dbReference>
<dbReference type="InterPro" id="IPR016059">
    <property type="entry name" value="DNA_ligase_ATP-dep_CS"/>
</dbReference>
<dbReference type="GO" id="GO:0006260">
    <property type="term" value="P:DNA replication"/>
    <property type="evidence" value="ECO:0007669"/>
    <property type="project" value="UniProtKB-KW"/>
</dbReference>
<evidence type="ECO:0000313" key="10">
    <source>
        <dbReference type="EMBL" id="PPK55525.1"/>
    </source>
</evidence>
<dbReference type="SUPFAM" id="SSF50249">
    <property type="entry name" value="Nucleic acid-binding proteins"/>
    <property type="match status" value="1"/>
</dbReference>
<evidence type="ECO:0000256" key="7">
    <source>
        <dbReference type="SAM" id="SignalP"/>
    </source>
</evidence>
<name>A0A2S6G8H5_9GAMM</name>
<dbReference type="GO" id="GO:0006310">
    <property type="term" value="P:DNA recombination"/>
    <property type="evidence" value="ECO:0007669"/>
    <property type="project" value="InterPro"/>
</dbReference>
<dbReference type="OrthoDB" id="9782700at2"/>
<dbReference type="NCBIfam" id="NF006592">
    <property type="entry name" value="PRK09125.1"/>
    <property type="match status" value="1"/>
</dbReference>
<dbReference type="Gene3D" id="2.40.50.140">
    <property type="entry name" value="Nucleic acid-binding proteins"/>
    <property type="match status" value="1"/>
</dbReference>
<dbReference type="InterPro" id="IPR012340">
    <property type="entry name" value="NA-bd_OB-fold"/>
</dbReference>
<feature type="domain" description="ATP-dependent DNA ligase family profile" evidence="8">
    <location>
        <begin position="138"/>
        <end position="240"/>
    </location>
</feature>
<evidence type="ECO:0000256" key="2">
    <source>
        <dbReference type="ARBA" id="ARBA00022598"/>
    </source>
</evidence>
<protein>
    <submittedName>
        <fullName evidence="10">DNA ligase-1</fullName>
    </submittedName>
</protein>
<dbReference type="Gene3D" id="3.30.470.30">
    <property type="entry name" value="DNA ligase/mRNA capping enzyme"/>
    <property type="match status" value="1"/>
</dbReference>
<dbReference type="InterPro" id="IPR050326">
    <property type="entry name" value="NAD_dep_DNA_ligaseB"/>
</dbReference>
<dbReference type="PANTHER" id="PTHR47810">
    <property type="entry name" value="DNA LIGASE"/>
    <property type="match status" value="1"/>
</dbReference>
<dbReference type="CDD" id="cd07896">
    <property type="entry name" value="Adenylation_kDNA_ligase_like"/>
    <property type="match status" value="1"/>
</dbReference>
<feature type="signal peptide" evidence="7">
    <location>
        <begin position="1"/>
        <end position="32"/>
    </location>
</feature>
<keyword evidence="12" id="KW-1185">Reference proteome</keyword>
<dbReference type="GO" id="GO:0006281">
    <property type="term" value="P:DNA repair"/>
    <property type="evidence" value="ECO:0007669"/>
    <property type="project" value="UniProtKB-KW"/>
</dbReference>